<gene>
    <name evidence="3" type="ORF">ASR47_102538</name>
</gene>
<feature type="transmembrane region" description="Helical" evidence="2">
    <location>
        <begin position="13"/>
        <end position="36"/>
    </location>
</feature>
<protein>
    <submittedName>
        <fullName evidence="3">Integrating conjugative element protein, PFL_4703 family</fullName>
    </submittedName>
</protein>
<name>A0A1A7C5H9_9BURK</name>
<evidence type="ECO:0000256" key="2">
    <source>
        <dbReference type="SAM" id="Phobius"/>
    </source>
</evidence>
<keyword evidence="4" id="KW-1185">Reference proteome</keyword>
<proteinExistence type="predicted"/>
<comment type="caution">
    <text evidence="3">The sequence shown here is derived from an EMBL/GenBank/DDBJ whole genome shotgun (WGS) entry which is preliminary data.</text>
</comment>
<keyword evidence="2" id="KW-0472">Membrane</keyword>
<dbReference type="STRING" id="1747903.ASR47_102538"/>
<sequence>MARYTDALAQANWYIKCLLGVVAASITVAVMALFGWRSAERDVTVHIPPDLTTGAQIKVGRKEVPASNVYLFAFYIWQQLNRWSLNGQQDYGSQIYKLQAFFTPACQQQLISDMTTRAGQGELDQRTRSVMEIPGLGYRDGRVLAHADGSWNVLIDTQIIESSRGVPVKDAYVRYPLHVVRYDVDRELNPWQLAIDCYSAQKKPERLDPDAVAVAIKGNRAVVQNSDEYANRSFAEGGVPQTQGATTGPTSPPSGTSGGQRKPAPQDLTPATLPRVPR</sequence>
<dbReference type="InterPro" id="IPR021548">
    <property type="entry name" value="DUF2895"/>
</dbReference>
<keyword evidence="2" id="KW-1133">Transmembrane helix</keyword>
<dbReference type="AlphaFoldDB" id="A0A1A7C5H9"/>
<evidence type="ECO:0000313" key="4">
    <source>
        <dbReference type="Proteomes" id="UP000092713"/>
    </source>
</evidence>
<feature type="region of interest" description="Disordered" evidence="1">
    <location>
        <begin position="232"/>
        <end position="278"/>
    </location>
</feature>
<reference evidence="3 4" key="1">
    <citation type="submission" date="2016-04" db="EMBL/GenBank/DDBJ databases">
        <title>Draft genome sequence of Janthinobacterium psychrotolerans sp. nov., isolated from freshwater sediments in Denmark.</title>
        <authorList>
            <person name="Gong X."/>
            <person name="Skrivergaard S."/>
            <person name="Korsgaard B.S."/>
            <person name="Schreiber L."/>
            <person name="Marshall I.P."/>
            <person name="Finster K."/>
            <person name="Schramm A."/>
        </authorList>
    </citation>
    <scope>NUCLEOTIDE SEQUENCE [LARGE SCALE GENOMIC DNA]</scope>
    <source>
        <strain evidence="3 4">S3-2</strain>
    </source>
</reference>
<dbReference type="Pfam" id="PF11444">
    <property type="entry name" value="DUF2895"/>
    <property type="match status" value="1"/>
</dbReference>
<dbReference type="EMBL" id="LOCQ01000038">
    <property type="protein sequence ID" value="OBV41181.1"/>
    <property type="molecule type" value="Genomic_DNA"/>
</dbReference>
<keyword evidence="2" id="KW-0812">Transmembrane</keyword>
<dbReference type="NCBIfam" id="TIGR03746">
    <property type="entry name" value="conj_TIGR03746"/>
    <property type="match status" value="1"/>
</dbReference>
<feature type="compositionally biased region" description="Low complexity" evidence="1">
    <location>
        <begin position="237"/>
        <end position="255"/>
    </location>
</feature>
<evidence type="ECO:0000256" key="1">
    <source>
        <dbReference type="SAM" id="MobiDB-lite"/>
    </source>
</evidence>
<organism evidence="3 4">
    <name type="scientific">Janthinobacterium psychrotolerans</name>
    <dbReference type="NCBI Taxonomy" id="1747903"/>
    <lineage>
        <taxon>Bacteria</taxon>
        <taxon>Pseudomonadati</taxon>
        <taxon>Pseudomonadota</taxon>
        <taxon>Betaproteobacteria</taxon>
        <taxon>Burkholderiales</taxon>
        <taxon>Oxalobacteraceae</taxon>
        <taxon>Janthinobacterium</taxon>
    </lineage>
</organism>
<dbReference type="OrthoDB" id="8558441at2"/>
<dbReference type="Proteomes" id="UP000092713">
    <property type="component" value="Unassembled WGS sequence"/>
</dbReference>
<evidence type="ECO:0000313" key="3">
    <source>
        <dbReference type="EMBL" id="OBV41181.1"/>
    </source>
</evidence>
<dbReference type="RefSeq" id="WP_065306256.1">
    <property type="nucleotide sequence ID" value="NZ_LOCQ01000038.1"/>
</dbReference>
<accession>A0A1A7C5H9</accession>